<organism evidence="1 2">
    <name type="scientific">Turbot reddish body iridovirus</name>
    <dbReference type="NCBI Taxonomy" id="273651"/>
    <lineage>
        <taxon>Viruses</taxon>
        <taxon>Varidnaviria</taxon>
        <taxon>Bamfordvirae</taxon>
        <taxon>Nucleocytoviricota</taxon>
        <taxon>Megaviricetes</taxon>
        <taxon>Pimascovirales</taxon>
        <taxon>Pimascovirales incertae sedis</taxon>
        <taxon>Iridoviridae</taxon>
        <taxon>Alphairidovirinae</taxon>
        <taxon>Megalocytivirus</taxon>
        <taxon>Megalocytivirus pagrus1</taxon>
        <taxon>Infectious spleen and kidney necrosis virus</taxon>
    </lineage>
</organism>
<sequence>MMTSPRMGSPSCFSRLLEATVISLIILRASVSLLTWSWSTWPDLKSFTPSGVTPLGRCRSGSCV</sequence>
<protein>
    <submittedName>
        <fullName evidence="1">ORF114R</fullName>
    </submittedName>
</protein>
<evidence type="ECO:0000313" key="2">
    <source>
        <dbReference type="Proteomes" id="UP000160942"/>
    </source>
</evidence>
<dbReference type="EMBL" id="GQ273492">
    <property type="protein sequence ID" value="ADE34458.1"/>
    <property type="molecule type" value="Genomic_DNA"/>
</dbReference>
<name>E2CU59_ISKNV</name>
<proteinExistence type="predicted"/>
<evidence type="ECO:0000313" key="1">
    <source>
        <dbReference type="EMBL" id="ADE34458.1"/>
    </source>
</evidence>
<dbReference type="Proteomes" id="UP000160942">
    <property type="component" value="Segment"/>
</dbReference>
<reference evidence="1 2" key="1">
    <citation type="journal article" date="2010" name="Virol. J.">
        <title>Complete genome sequence of a Megalocytivirus (family Iridoviridae) associated with turbot mortality in China.</title>
        <authorList>
            <person name="Shi C.Y."/>
            <person name="Jia K.T."/>
            <person name="Yang B."/>
            <person name="Huang J."/>
        </authorList>
    </citation>
    <scope>NUCLEOTIDE SEQUENCE [LARGE SCALE GENOMIC DNA]</scope>
</reference>
<accession>E2CU59</accession>